<reference evidence="1 2" key="1">
    <citation type="journal article" date="2021" name="Hortic Res">
        <title>High-quality reference genome and annotation aids understanding of berry development for evergreen blueberry (Vaccinium darrowii).</title>
        <authorList>
            <person name="Yu J."/>
            <person name="Hulse-Kemp A.M."/>
            <person name="Babiker E."/>
            <person name="Staton M."/>
        </authorList>
    </citation>
    <scope>NUCLEOTIDE SEQUENCE [LARGE SCALE GENOMIC DNA]</scope>
    <source>
        <strain evidence="2">cv. NJ 8807/NJ 8810</strain>
        <tissue evidence="1">Young leaf</tissue>
    </source>
</reference>
<sequence>MGRGIAARSVRSCNSSTNMEAAFDHGGVKSISPLMDLSHAGLLQGTLRKVEEEKVVVAGWRERERFGQPLKETRRKNTEKHVPKNAFRIQNQRSKSYVRQWEMVENGRGLVVTKNVFEFYCIPFDLGDNQPKNLYDVEEPPPPLPTGIKPFETCWDIPWMSTFAAAGSSLYCFGGTQCTDSGSRESLSSAIYCYDYEHNSESIEVGRWYTHSGYQMMRARFDPQIINIQGRMLLISGGGGTDKTLEDDDSWVEAFDPNSKFCSPESSMPIELRRSPLLTADLRSYNQILVASALWNAAFVFDVTTLVWKKFDQSDEFVSGKVTEHCRIFSCMEGKAAVVRDTILCWFGNRGNVLLAYDLNLKTWFKTPIKGLKKVGKLMPDLYDNDFSLLPLDYEHICLLWLCYSPVTFDRVLHCIKVLVSIHHAKEHPIVRASVISYRSYVLKTSSSYIEAVVLGDTWTAGEGSTSMDLGETGAVLAK</sequence>
<evidence type="ECO:0000313" key="1">
    <source>
        <dbReference type="EMBL" id="KAH7853459.1"/>
    </source>
</evidence>
<evidence type="ECO:0000313" key="2">
    <source>
        <dbReference type="Proteomes" id="UP000828048"/>
    </source>
</evidence>
<keyword evidence="2" id="KW-1185">Reference proteome</keyword>
<protein>
    <submittedName>
        <fullName evidence="1">Uncharacterized protein</fullName>
    </submittedName>
</protein>
<organism evidence="1 2">
    <name type="scientific">Vaccinium darrowii</name>
    <dbReference type="NCBI Taxonomy" id="229202"/>
    <lineage>
        <taxon>Eukaryota</taxon>
        <taxon>Viridiplantae</taxon>
        <taxon>Streptophyta</taxon>
        <taxon>Embryophyta</taxon>
        <taxon>Tracheophyta</taxon>
        <taxon>Spermatophyta</taxon>
        <taxon>Magnoliopsida</taxon>
        <taxon>eudicotyledons</taxon>
        <taxon>Gunneridae</taxon>
        <taxon>Pentapetalae</taxon>
        <taxon>asterids</taxon>
        <taxon>Ericales</taxon>
        <taxon>Ericaceae</taxon>
        <taxon>Vaccinioideae</taxon>
        <taxon>Vaccinieae</taxon>
        <taxon>Vaccinium</taxon>
    </lineage>
</organism>
<comment type="caution">
    <text evidence="1">The sequence shown here is derived from an EMBL/GenBank/DDBJ whole genome shotgun (WGS) entry which is preliminary data.</text>
</comment>
<dbReference type="Proteomes" id="UP000828048">
    <property type="component" value="Chromosome 11"/>
</dbReference>
<name>A0ACB7YJY8_9ERIC</name>
<gene>
    <name evidence="1" type="ORF">Vadar_002729</name>
</gene>
<dbReference type="EMBL" id="CM037161">
    <property type="protein sequence ID" value="KAH7853459.1"/>
    <property type="molecule type" value="Genomic_DNA"/>
</dbReference>
<accession>A0ACB7YJY8</accession>
<proteinExistence type="predicted"/>